<dbReference type="GO" id="GO:1905515">
    <property type="term" value="P:non-motile cilium assembly"/>
    <property type="evidence" value="ECO:0007669"/>
    <property type="project" value="TreeGrafter"/>
</dbReference>
<dbReference type="PANTHER" id="PTHR14240">
    <property type="entry name" value="RETINITIS PIGMENTOSA GTPASE REGULATOR-INTERACTING PROTEIN"/>
    <property type="match status" value="1"/>
</dbReference>
<dbReference type="PANTHER" id="PTHR14240:SF1">
    <property type="entry name" value="PROTEIN FANTOM-RELATED"/>
    <property type="match status" value="1"/>
</dbReference>
<reference evidence="3" key="2">
    <citation type="submission" date="2025-08" db="UniProtKB">
        <authorList>
            <consortium name="Ensembl"/>
        </authorList>
    </citation>
    <scope>IDENTIFICATION</scope>
</reference>
<dbReference type="AlphaFoldDB" id="A0A8C4X547"/>
<dbReference type="Ensembl" id="ENSECRT00000006296.1">
    <property type="protein sequence ID" value="ENSECRP00000006197.1"/>
    <property type="gene ID" value="ENSECRG00000004048.1"/>
</dbReference>
<dbReference type="GO" id="GO:0032391">
    <property type="term" value="C:photoreceptor connecting cilium"/>
    <property type="evidence" value="ECO:0007669"/>
    <property type="project" value="TreeGrafter"/>
</dbReference>
<dbReference type="Pfam" id="PF18111">
    <property type="entry name" value="RPGR1_C"/>
    <property type="match status" value="1"/>
</dbReference>
<keyword evidence="1" id="KW-0175">Coiled coil</keyword>
<keyword evidence="4" id="KW-1185">Reference proteome</keyword>
<reference evidence="3" key="1">
    <citation type="submission" date="2021-06" db="EMBL/GenBank/DDBJ databases">
        <authorList>
            <consortium name="Wellcome Sanger Institute Data Sharing"/>
        </authorList>
    </citation>
    <scope>NUCLEOTIDE SEQUENCE [LARGE SCALE GENOMIC DNA]</scope>
</reference>
<proteinExistence type="predicted"/>
<protein>
    <recommendedName>
        <fullName evidence="2">RPGRIP1 C-terminal domain-containing protein</fullName>
    </recommendedName>
</protein>
<dbReference type="InterPro" id="IPR031139">
    <property type="entry name" value="RPGRIP1_fam"/>
</dbReference>
<feature type="coiled-coil region" evidence="1">
    <location>
        <begin position="164"/>
        <end position="195"/>
    </location>
</feature>
<evidence type="ECO:0000313" key="4">
    <source>
        <dbReference type="Proteomes" id="UP000694620"/>
    </source>
</evidence>
<evidence type="ECO:0000313" key="3">
    <source>
        <dbReference type="Ensembl" id="ENSECRP00000006197.1"/>
    </source>
</evidence>
<dbReference type="Proteomes" id="UP000694620">
    <property type="component" value="Chromosome 2"/>
</dbReference>
<evidence type="ECO:0000256" key="1">
    <source>
        <dbReference type="SAM" id="Coils"/>
    </source>
</evidence>
<dbReference type="InterPro" id="IPR041091">
    <property type="entry name" value="RPGRIP1_C"/>
</dbReference>
<name>A0A8C4X547_ERPCA</name>
<dbReference type="GO" id="GO:0046548">
    <property type="term" value="P:retinal rod cell development"/>
    <property type="evidence" value="ECO:0007669"/>
    <property type="project" value="TreeGrafter"/>
</dbReference>
<organism evidence="3 4">
    <name type="scientific">Erpetoichthys calabaricus</name>
    <name type="common">Rope fish</name>
    <name type="synonym">Calamoichthys calabaricus</name>
    <dbReference type="NCBI Taxonomy" id="27687"/>
    <lineage>
        <taxon>Eukaryota</taxon>
        <taxon>Metazoa</taxon>
        <taxon>Chordata</taxon>
        <taxon>Craniata</taxon>
        <taxon>Vertebrata</taxon>
        <taxon>Euteleostomi</taxon>
        <taxon>Actinopterygii</taxon>
        <taxon>Polypteriformes</taxon>
        <taxon>Polypteridae</taxon>
        <taxon>Erpetoichthys</taxon>
    </lineage>
</organism>
<reference evidence="3" key="3">
    <citation type="submission" date="2025-09" db="UniProtKB">
        <authorList>
            <consortium name="Ensembl"/>
        </authorList>
    </citation>
    <scope>IDENTIFICATION</scope>
</reference>
<evidence type="ECO:0000259" key="2">
    <source>
        <dbReference type="Pfam" id="PF18111"/>
    </source>
</evidence>
<accession>A0A8C4X547</accession>
<dbReference type="InterPro" id="IPR035892">
    <property type="entry name" value="C2_domain_sf"/>
</dbReference>
<feature type="domain" description="RPGRIP1 C-terminal" evidence="2">
    <location>
        <begin position="309"/>
        <end position="441"/>
    </location>
</feature>
<dbReference type="GeneTree" id="ENSGT00520000055620"/>
<sequence length="451" mass="51362">MPVHPFSFIIASWLDKELWGLRSFFYDAHNILYVFRPPLPHPHTLLVTGRMIGAPFLLIVTLSLSFFISLQQKITFITSVRAEELIAISQNWDVQFHDSSFSHSSLQECDMSVEALSETLMQIKVRSEPAAVARTLRDLQVSHAETVLELEKTRDMLILQHKINKDYQLELQTVMRKAEDDKEDFERRLEQNAHLLNIRAQRIGTLEGKPKSTSLALAVFRLEGQPAGSIQVALRWKFPYTPPENLTKWPAGDQSKPREEFVPLTERVPVAKPRVSSAIGRLINIADSSDSQTSDSDAVVIPKPVLPTKMVIEILSLTIVPESRVALDEEIQQLYVEYRIFGVPLETTETPISLRKPTQGEEIHYNFTRVIYVDKAENFAVRQYLYTMLEGKDPNKGRLKFTVVSEPVEEEHEECQDVGYAYLDLKAVLLSGSDVVEQQLDGEGQSLYIRN</sequence>
<dbReference type="Gene3D" id="2.60.40.150">
    <property type="entry name" value="C2 domain"/>
    <property type="match status" value="1"/>
</dbReference>